<feature type="transmembrane region" description="Helical" evidence="1">
    <location>
        <begin position="67"/>
        <end position="85"/>
    </location>
</feature>
<feature type="transmembrane region" description="Helical" evidence="1">
    <location>
        <begin position="12"/>
        <end position="33"/>
    </location>
</feature>
<keyword evidence="1" id="KW-1133">Transmembrane helix</keyword>
<keyword evidence="1" id="KW-0472">Membrane</keyword>
<feature type="transmembrane region" description="Helical" evidence="1">
    <location>
        <begin position="105"/>
        <end position="128"/>
    </location>
</feature>
<dbReference type="EMBL" id="FWXW01000011">
    <property type="protein sequence ID" value="SMC86935.1"/>
    <property type="molecule type" value="Genomic_DNA"/>
</dbReference>
<feature type="transmembrane region" description="Helical" evidence="1">
    <location>
        <begin position="162"/>
        <end position="183"/>
    </location>
</feature>
<dbReference type="RefSeq" id="WP_084235570.1">
    <property type="nucleotide sequence ID" value="NZ_FWXW01000011.1"/>
</dbReference>
<protein>
    <submittedName>
        <fullName evidence="2">Uncharacterized protein</fullName>
    </submittedName>
</protein>
<dbReference type="STRING" id="1122930.SAMN02745168_0153"/>
<accession>A0A1W2CNW5</accession>
<name>A0A1W2CNW5_9FIRM</name>
<sequence length="194" mass="21506">MKRKNGRIDMALAILFAGLSLGFVAWMAASPGFFDWAFARHQNQLSWYIRPLFLIPFCLAAYKRSWAGIFATVFFLLTSMLWFPVPDAAGEQVKAFLQMEKEYLLGPWTPGKILVTLLVPASLAALAAALWKRSLWLGISVLIFIAVSKLLWSVAFGGEAGLSILLPAAVGLGLCILCIVIGFRRLEKRKKKTL</sequence>
<dbReference type="OrthoDB" id="3425563at2"/>
<keyword evidence="3" id="KW-1185">Reference proteome</keyword>
<dbReference type="Proteomes" id="UP000192790">
    <property type="component" value="Unassembled WGS sequence"/>
</dbReference>
<evidence type="ECO:0000256" key="1">
    <source>
        <dbReference type="SAM" id="Phobius"/>
    </source>
</evidence>
<proteinExistence type="predicted"/>
<feature type="transmembrane region" description="Helical" evidence="1">
    <location>
        <begin position="135"/>
        <end position="156"/>
    </location>
</feature>
<evidence type="ECO:0000313" key="2">
    <source>
        <dbReference type="EMBL" id="SMC86935.1"/>
    </source>
</evidence>
<dbReference type="AlphaFoldDB" id="A0A1W2CNW5"/>
<keyword evidence="1" id="KW-0812">Transmembrane</keyword>
<organism evidence="2 3">
    <name type="scientific">Papillibacter cinnamivorans DSM 12816</name>
    <dbReference type="NCBI Taxonomy" id="1122930"/>
    <lineage>
        <taxon>Bacteria</taxon>
        <taxon>Bacillati</taxon>
        <taxon>Bacillota</taxon>
        <taxon>Clostridia</taxon>
        <taxon>Eubacteriales</taxon>
        <taxon>Oscillospiraceae</taxon>
        <taxon>Papillibacter</taxon>
    </lineage>
</organism>
<evidence type="ECO:0000313" key="3">
    <source>
        <dbReference type="Proteomes" id="UP000192790"/>
    </source>
</evidence>
<reference evidence="2 3" key="1">
    <citation type="submission" date="2017-04" db="EMBL/GenBank/DDBJ databases">
        <authorList>
            <person name="Afonso C.L."/>
            <person name="Miller P.J."/>
            <person name="Scott M.A."/>
            <person name="Spackman E."/>
            <person name="Goraichik I."/>
            <person name="Dimitrov K.M."/>
            <person name="Suarez D.L."/>
            <person name="Swayne D.E."/>
        </authorList>
    </citation>
    <scope>NUCLEOTIDE SEQUENCE [LARGE SCALE GENOMIC DNA]</scope>
    <source>
        <strain evidence="2 3">DSM 12816</strain>
    </source>
</reference>
<feature type="transmembrane region" description="Helical" evidence="1">
    <location>
        <begin position="45"/>
        <end position="62"/>
    </location>
</feature>
<gene>
    <name evidence="2" type="ORF">SAMN02745168_0153</name>
</gene>